<evidence type="ECO:0000256" key="4">
    <source>
        <dbReference type="ARBA" id="ARBA00022723"/>
    </source>
</evidence>
<dbReference type="PROSITE" id="PS01360">
    <property type="entry name" value="ZF_MYND_1"/>
    <property type="match status" value="1"/>
</dbReference>
<accession>A0A8C5MLP9</accession>
<evidence type="ECO:0000313" key="10">
    <source>
        <dbReference type="Ensembl" id="ENSLLEP00000015878.1"/>
    </source>
</evidence>
<dbReference type="EC" id="2.1.1.354" evidence="1"/>
<evidence type="ECO:0000313" key="11">
    <source>
        <dbReference type="Proteomes" id="UP000694569"/>
    </source>
</evidence>
<evidence type="ECO:0000256" key="5">
    <source>
        <dbReference type="ARBA" id="ARBA00022771"/>
    </source>
</evidence>
<evidence type="ECO:0000256" key="2">
    <source>
        <dbReference type="ARBA" id="ARBA00022603"/>
    </source>
</evidence>
<dbReference type="SUPFAM" id="SSF144232">
    <property type="entry name" value="HIT/MYND zinc finger-like"/>
    <property type="match status" value="1"/>
</dbReference>
<dbReference type="InterPro" id="IPR050869">
    <property type="entry name" value="H3K4_H4K5_MeTrfase"/>
</dbReference>
<dbReference type="Pfam" id="PF01753">
    <property type="entry name" value="zf-MYND"/>
    <property type="match status" value="1"/>
</dbReference>
<dbReference type="GO" id="GO:0032259">
    <property type="term" value="P:methylation"/>
    <property type="evidence" value="ECO:0007669"/>
    <property type="project" value="UniProtKB-KW"/>
</dbReference>
<dbReference type="PANTHER" id="PTHR12197">
    <property type="entry name" value="HISTONE-LYSINE N-METHYLTRANSFERASE SMYD"/>
    <property type="match status" value="1"/>
</dbReference>
<keyword evidence="6" id="KW-0862">Zinc</keyword>
<evidence type="ECO:0000256" key="8">
    <source>
        <dbReference type="PROSITE-ProRule" id="PRU00134"/>
    </source>
</evidence>
<comment type="catalytic activity">
    <reaction evidence="7">
        <text>L-lysyl(4)-[histone H3] + 3 S-adenosyl-L-methionine = N(6),N(6),N(6)-trimethyl-L-lysyl(4)-[histone H3] + 3 S-adenosyl-L-homocysteine + 3 H(+)</text>
        <dbReference type="Rhea" id="RHEA:60260"/>
        <dbReference type="Rhea" id="RHEA-COMP:15537"/>
        <dbReference type="Rhea" id="RHEA-COMP:15547"/>
        <dbReference type="ChEBI" id="CHEBI:15378"/>
        <dbReference type="ChEBI" id="CHEBI:29969"/>
        <dbReference type="ChEBI" id="CHEBI:57856"/>
        <dbReference type="ChEBI" id="CHEBI:59789"/>
        <dbReference type="ChEBI" id="CHEBI:61961"/>
        <dbReference type="EC" id="2.1.1.354"/>
    </reaction>
</comment>
<keyword evidence="2" id="KW-0808">Transferase</keyword>
<dbReference type="GO" id="GO:0008270">
    <property type="term" value="F:zinc ion binding"/>
    <property type="evidence" value="ECO:0007669"/>
    <property type="project" value="UniProtKB-KW"/>
</dbReference>
<proteinExistence type="predicted"/>
<dbReference type="Ensembl" id="ENSLLET00000016487.1">
    <property type="protein sequence ID" value="ENSLLEP00000015878.1"/>
    <property type="gene ID" value="ENSLLEG00000010101.1"/>
</dbReference>
<evidence type="ECO:0000259" key="9">
    <source>
        <dbReference type="PROSITE" id="PS50865"/>
    </source>
</evidence>
<feature type="domain" description="MYND-type" evidence="9">
    <location>
        <begin position="50"/>
        <end position="88"/>
    </location>
</feature>
<sequence length="220" mass="25303">MMAGNLEKFQSPRKGNGLRAARALSRGASVHSARPYAYTVCHGERYPAACHHCLSRNAKLHRCSQCKFARFCDVQCQKYAWKDHKRECICLKSVLPNIPTDCVRLVGRIIFKMLQQPHCDSEELYSLTDLQSHMNDLSEEMNDGLRHLVITLQLYLKKEIQDSSMLLSDCNILELFGKNILPVVLWNIQVLFCKLQTCCNILFGQQWLPPWCPPMYSILV</sequence>
<dbReference type="AlphaFoldDB" id="A0A8C5MLP9"/>
<dbReference type="PROSITE" id="PS50865">
    <property type="entry name" value="ZF_MYND_2"/>
    <property type="match status" value="1"/>
</dbReference>
<evidence type="ECO:0000256" key="1">
    <source>
        <dbReference type="ARBA" id="ARBA00012182"/>
    </source>
</evidence>
<dbReference type="GO" id="GO:0140999">
    <property type="term" value="F:histone H3K4 trimethyltransferase activity"/>
    <property type="evidence" value="ECO:0007669"/>
    <property type="project" value="UniProtKB-EC"/>
</dbReference>
<evidence type="ECO:0000256" key="7">
    <source>
        <dbReference type="ARBA" id="ARBA00047571"/>
    </source>
</evidence>
<reference evidence="10" key="2">
    <citation type="submission" date="2025-09" db="UniProtKB">
        <authorList>
            <consortium name="Ensembl"/>
        </authorList>
    </citation>
    <scope>IDENTIFICATION</scope>
</reference>
<reference evidence="10" key="1">
    <citation type="submission" date="2025-08" db="UniProtKB">
        <authorList>
            <consortium name="Ensembl"/>
        </authorList>
    </citation>
    <scope>IDENTIFICATION</scope>
</reference>
<dbReference type="Gene3D" id="1.10.220.160">
    <property type="match status" value="1"/>
</dbReference>
<keyword evidence="2" id="KW-0489">Methyltransferase</keyword>
<keyword evidence="4" id="KW-0479">Metal-binding</keyword>
<keyword evidence="5 8" id="KW-0863">Zinc-finger</keyword>
<dbReference type="Proteomes" id="UP000694569">
    <property type="component" value="Unplaced"/>
</dbReference>
<dbReference type="GeneTree" id="ENSGT00940000156766"/>
<organism evidence="10 11">
    <name type="scientific">Leptobrachium leishanense</name>
    <name type="common">Leishan spiny toad</name>
    <dbReference type="NCBI Taxonomy" id="445787"/>
    <lineage>
        <taxon>Eukaryota</taxon>
        <taxon>Metazoa</taxon>
        <taxon>Chordata</taxon>
        <taxon>Craniata</taxon>
        <taxon>Vertebrata</taxon>
        <taxon>Euteleostomi</taxon>
        <taxon>Amphibia</taxon>
        <taxon>Batrachia</taxon>
        <taxon>Anura</taxon>
        <taxon>Pelobatoidea</taxon>
        <taxon>Megophryidae</taxon>
        <taxon>Leptobrachium</taxon>
    </lineage>
</organism>
<evidence type="ECO:0000256" key="3">
    <source>
        <dbReference type="ARBA" id="ARBA00022691"/>
    </source>
</evidence>
<evidence type="ECO:0000256" key="6">
    <source>
        <dbReference type="ARBA" id="ARBA00022833"/>
    </source>
</evidence>
<name>A0A8C5MLP9_9ANUR</name>
<dbReference type="InterPro" id="IPR002893">
    <property type="entry name" value="Znf_MYND"/>
</dbReference>
<dbReference type="GO" id="GO:0005634">
    <property type="term" value="C:nucleus"/>
    <property type="evidence" value="ECO:0007669"/>
    <property type="project" value="TreeGrafter"/>
</dbReference>
<dbReference type="Gene3D" id="6.10.140.2220">
    <property type="match status" value="1"/>
</dbReference>
<protein>
    <recommendedName>
        <fullName evidence="1">[histone H3]-lysine(4) N-trimethyltransferase</fullName>
        <ecNumber evidence="1">2.1.1.354</ecNumber>
    </recommendedName>
</protein>
<dbReference type="OrthoDB" id="265717at2759"/>
<keyword evidence="3" id="KW-0949">S-adenosyl-L-methionine</keyword>
<keyword evidence="11" id="KW-1185">Reference proteome</keyword>
<dbReference type="PANTHER" id="PTHR12197:SF288">
    <property type="entry name" value="HISTONE-LYSINE N-METHYLTRANSFERASE SMYD3"/>
    <property type="match status" value="1"/>
</dbReference>